<proteinExistence type="predicted"/>
<name>A0A089HRF9_PAEDU</name>
<dbReference type="EMBL" id="CP009288">
    <property type="protein sequence ID" value="AIQ14606.1"/>
    <property type="molecule type" value="Genomic_DNA"/>
</dbReference>
<dbReference type="eggNOG" id="COG3593">
    <property type="taxonomic scope" value="Bacteria"/>
</dbReference>
<dbReference type="Proteomes" id="UP000029409">
    <property type="component" value="Chromosome"/>
</dbReference>
<gene>
    <name evidence="3" type="ORF">PDUR_23985</name>
</gene>
<dbReference type="InterPro" id="IPR034139">
    <property type="entry name" value="TOPRIM_OLD"/>
</dbReference>
<dbReference type="KEGG" id="pdu:PDUR_23985"/>
<dbReference type="InterPro" id="IPR051396">
    <property type="entry name" value="Bact_Antivir_Def_Nuclease"/>
</dbReference>
<feature type="domain" description="Endonuclease GajA/Old nuclease/RecF-like AAA" evidence="1">
    <location>
        <begin position="1"/>
        <end position="406"/>
    </location>
</feature>
<dbReference type="SUPFAM" id="SSF52540">
    <property type="entry name" value="P-loop containing nucleoside triphosphate hydrolases"/>
    <property type="match status" value="1"/>
</dbReference>
<evidence type="ECO:0000259" key="1">
    <source>
        <dbReference type="Pfam" id="PF13175"/>
    </source>
</evidence>
<dbReference type="CDD" id="cd00267">
    <property type="entry name" value="ABC_ATPase"/>
    <property type="match status" value="1"/>
</dbReference>
<protein>
    <submittedName>
        <fullName evidence="3">Uncharacterized protein</fullName>
    </submittedName>
</protein>
<dbReference type="PANTHER" id="PTHR43581">
    <property type="entry name" value="ATP/GTP PHOSPHATASE"/>
    <property type="match status" value="1"/>
</dbReference>
<dbReference type="STRING" id="44251.PDUR_23985"/>
<dbReference type="RefSeq" id="WP_042208354.1">
    <property type="nucleotide sequence ID" value="NZ_CP009288.1"/>
</dbReference>
<evidence type="ECO:0000313" key="4">
    <source>
        <dbReference type="Proteomes" id="UP000029409"/>
    </source>
</evidence>
<evidence type="ECO:0000259" key="2">
    <source>
        <dbReference type="Pfam" id="PF20469"/>
    </source>
</evidence>
<accession>A0A089HRF9</accession>
<keyword evidence="4" id="KW-1185">Reference proteome</keyword>
<dbReference type="Gene3D" id="3.40.50.300">
    <property type="entry name" value="P-loop containing nucleotide triphosphate hydrolases"/>
    <property type="match status" value="2"/>
</dbReference>
<organism evidence="3 4">
    <name type="scientific">Paenibacillus durus</name>
    <name type="common">Paenibacillus azotofixans</name>
    <dbReference type="NCBI Taxonomy" id="44251"/>
    <lineage>
        <taxon>Bacteria</taxon>
        <taxon>Bacillati</taxon>
        <taxon>Bacillota</taxon>
        <taxon>Bacilli</taxon>
        <taxon>Bacillales</taxon>
        <taxon>Paenibacillaceae</taxon>
        <taxon>Paenibacillus</taxon>
    </lineage>
</organism>
<reference evidence="3 4" key="1">
    <citation type="submission" date="2014-08" db="EMBL/GenBank/DDBJ databases">
        <title>Comparative genomics of the Paenibacillus odorifer group.</title>
        <authorList>
            <person name="den Bakker H.C."/>
            <person name="Tsai Y.-C."/>
            <person name="Martin N."/>
            <person name="Korlach J."/>
            <person name="Wiedmann M."/>
        </authorList>
    </citation>
    <scope>NUCLEOTIDE SEQUENCE [LARGE SCALE GENOMIC DNA]</scope>
    <source>
        <strain evidence="3 4">DSM 1735</strain>
    </source>
</reference>
<dbReference type="PANTHER" id="PTHR43581:SF3">
    <property type="entry name" value="AAA+ ATPASE DOMAIN-CONTAINING PROTEIN"/>
    <property type="match status" value="1"/>
</dbReference>
<dbReference type="Pfam" id="PF13175">
    <property type="entry name" value="AAA_15"/>
    <property type="match status" value="1"/>
</dbReference>
<evidence type="ECO:0000313" key="3">
    <source>
        <dbReference type="EMBL" id="AIQ14606.1"/>
    </source>
</evidence>
<sequence length="661" mass="75982">MFLARAQVHSFKSIDDSREVLIDPNVTILVGQNESGKTAFLQALHKSASVEANISFNITEDYPRRYLNAYEKEHESNPAVVTRLTYTLDSKEIETINSDIGFELLRELSFTLNYTYDEDYTISLNVPEGLFLQYLIQNSRVSVEVREALSKVDTLKTLIEQLQSLDLNGEENEFLESINKKFNSSKSTSWSNLLALYIWRIHLKPCVPRFLYFDDYRVLPGKINLPELQRKVEVSKNDANILKDEDRTALSLLKMAGVELSELNNSIGYENIKAKLESISNLITDTVFEYWRQNQELDVEFDIRQDPKDQAPYNNGNNLYIRIKNRRHRVTVPFNQRSKGFIWFFSFIVWFDSIKEQMDINRDLILLLDEPGLSLHALAQADFLNYIDDLTKNHQIIYTTHSPFMVPSDRLHQVRMVEDKIKEGTKVTSNLSSSDPKTLFPLQAALGYTIAQNLFISNKNLLVEGPADLVYLKFFSAFLESKNKTYLSSDITIIPTGGLDKLVTFIALLGANDLELAVLHDYSNKPDSRIETLVKDKIIANKYILNYAMFRNSKGANLQSTDVEDMLSPKLYLYMFNTAYSKELNGQEILESDLPEGERIVDRINRYLKNNSVLLRPSGGFNHYLVANHLAAKPPAASKVDSKTIERFERLFERINQLFEI</sequence>
<dbReference type="Pfam" id="PF20469">
    <property type="entry name" value="OLD-like_TOPRIM"/>
    <property type="match status" value="1"/>
</dbReference>
<feature type="domain" description="OLD protein-like TOPRIM" evidence="2">
    <location>
        <begin position="455"/>
        <end position="521"/>
    </location>
</feature>
<dbReference type="InterPro" id="IPR027417">
    <property type="entry name" value="P-loop_NTPase"/>
</dbReference>
<dbReference type="InterPro" id="IPR041685">
    <property type="entry name" value="AAA_GajA/Old/RecF-like"/>
</dbReference>
<dbReference type="AlphaFoldDB" id="A0A089HRF9"/>
<dbReference type="eggNOG" id="COG1195">
    <property type="taxonomic scope" value="Bacteria"/>
</dbReference>